<dbReference type="EMBL" id="JBIUYY010000010">
    <property type="protein sequence ID" value="MFJ2823936.1"/>
    <property type="molecule type" value="Genomic_DNA"/>
</dbReference>
<reference evidence="2 3" key="1">
    <citation type="submission" date="2024-10" db="EMBL/GenBank/DDBJ databases">
        <title>The Natural Products Discovery Center: Release of the First 8490 Sequenced Strains for Exploring Actinobacteria Biosynthetic Diversity.</title>
        <authorList>
            <person name="Kalkreuter E."/>
            <person name="Kautsar S.A."/>
            <person name="Yang D."/>
            <person name="Bader C.D."/>
            <person name="Teijaro C.N."/>
            <person name="Fluegel L."/>
            <person name="Davis C.M."/>
            <person name="Simpson J.R."/>
            <person name="Lauterbach L."/>
            <person name="Steele A.D."/>
            <person name="Gui C."/>
            <person name="Meng S."/>
            <person name="Li G."/>
            <person name="Viehrig K."/>
            <person name="Ye F."/>
            <person name="Su P."/>
            <person name="Kiefer A.F."/>
            <person name="Nichols A."/>
            <person name="Cepeda A.J."/>
            <person name="Yan W."/>
            <person name="Fan B."/>
            <person name="Jiang Y."/>
            <person name="Adhikari A."/>
            <person name="Zheng C.-J."/>
            <person name="Schuster L."/>
            <person name="Cowan T.M."/>
            <person name="Smanski M.J."/>
            <person name="Chevrette M.G."/>
            <person name="De Carvalho L.P.S."/>
            <person name="Shen B."/>
        </authorList>
    </citation>
    <scope>NUCLEOTIDE SEQUENCE [LARGE SCALE GENOMIC DNA]</scope>
    <source>
        <strain evidence="2 3">NPDC087220</strain>
    </source>
</reference>
<comment type="caution">
    <text evidence="2">The sequence shown here is derived from an EMBL/GenBank/DDBJ whole genome shotgun (WGS) entry which is preliminary data.</text>
</comment>
<keyword evidence="1" id="KW-0472">Membrane</keyword>
<name>A0ABW8EL03_STRT5</name>
<keyword evidence="1" id="KW-1133">Transmembrane helix</keyword>
<protein>
    <submittedName>
        <fullName evidence="2">Uncharacterized protein</fullName>
    </submittedName>
</protein>
<organism evidence="2 3">
    <name type="scientific">Streptomyces toxytricini</name>
    <name type="common">Actinomyces toxytricini</name>
    <dbReference type="NCBI Taxonomy" id="67369"/>
    <lineage>
        <taxon>Bacteria</taxon>
        <taxon>Bacillati</taxon>
        <taxon>Actinomycetota</taxon>
        <taxon>Actinomycetes</taxon>
        <taxon>Kitasatosporales</taxon>
        <taxon>Streptomycetaceae</taxon>
        <taxon>Streptomyces</taxon>
    </lineage>
</organism>
<accession>A0ABW8EL03</accession>
<evidence type="ECO:0000313" key="3">
    <source>
        <dbReference type="Proteomes" id="UP001617351"/>
    </source>
</evidence>
<keyword evidence="1" id="KW-0812">Transmembrane</keyword>
<evidence type="ECO:0000313" key="2">
    <source>
        <dbReference type="EMBL" id="MFJ2823936.1"/>
    </source>
</evidence>
<proteinExistence type="predicted"/>
<keyword evidence="3" id="KW-1185">Reference proteome</keyword>
<gene>
    <name evidence="2" type="ORF">ACIO7M_22910</name>
</gene>
<feature type="transmembrane region" description="Helical" evidence="1">
    <location>
        <begin position="49"/>
        <end position="66"/>
    </location>
</feature>
<dbReference type="Proteomes" id="UP001617351">
    <property type="component" value="Unassembled WGS sequence"/>
</dbReference>
<dbReference type="RefSeq" id="WP_402383870.1">
    <property type="nucleotide sequence ID" value="NZ_JBIUYY010000010.1"/>
</dbReference>
<sequence>MTATPGTPAPVSDTRWTADARAAVAVAAAFPVLLLGVDGASGALNGRRAALWVSLSLILFVILWPTRVSAQPGLLTARGLCRRRMVHTDRLASVAWHDDVAQRLILRDLDGNRAEIDPRVLAANPPRWHLLDQDIRTSLGRGTMRDGRRPLQLLCRMIDAETARTVFRTSGMP</sequence>
<evidence type="ECO:0000256" key="1">
    <source>
        <dbReference type="SAM" id="Phobius"/>
    </source>
</evidence>
<feature type="transmembrane region" description="Helical" evidence="1">
    <location>
        <begin position="20"/>
        <end position="37"/>
    </location>
</feature>